<dbReference type="Proteomes" id="UP000522007">
    <property type="component" value="Unassembled WGS sequence"/>
</dbReference>
<dbReference type="PIRSF" id="PIRSF031551">
    <property type="entry name" value="DUF1706"/>
    <property type="match status" value="1"/>
</dbReference>
<evidence type="ECO:0000313" key="1">
    <source>
        <dbReference type="EMBL" id="MBC1322885.1"/>
    </source>
</evidence>
<dbReference type="PANTHER" id="PTHR40658:SF4">
    <property type="entry name" value="HYPOTHETICAL CYTOSOLIC PROTEIN"/>
    <property type="match status" value="1"/>
</dbReference>
<sequence length="170" mass="20235">MAKPTTKAELIQQSTEKYQQLNDLIDSIPEEKRYLAFSFEDRDKNIRDVVVHLHEWHNMALEWYRIGMSGKKPFMPAEGYTWRTTPELNQMIWKKYQETDLEQARKLLDETHNNEMSLIAVHSDEELFTKKFYKWTNTTSLGVIFISSTSSHYAWAIKKIRKFKREAGIK</sequence>
<gene>
    <name evidence="1" type="ORF">HB853_08005</name>
</gene>
<protein>
    <submittedName>
        <fullName evidence="1">ClbS/DfsB family four-helix bundle protein</fullName>
    </submittedName>
</protein>
<dbReference type="InterPro" id="IPR034660">
    <property type="entry name" value="DinB/YfiT-like"/>
</dbReference>
<dbReference type="AlphaFoldDB" id="A0A7X0T5C6"/>
<dbReference type="Gene3D" id="1.20.120.450">
    <property type="entry name" value="dinb family like domain"/>
    <property type="match status" value="1"/>
</dbReference>
<dbReference type="Pfam" id="PF08020">
    <property type="entry name" value="DUF1706"/>
    <property type="match status" value="1"/>
</dbReference>
<dbReference type="EMBL" id="JAAROP010000006">
    <property type="protein sequence ID" value="MBC1322885.1"/>
    <property type="molecule type" value="Genomic_DNA"/>
</dbReference>
<evidence type="ECO:0000313" key="2">
    <source>
        <dbReference type="Proteomes" id="UP000522007"/>
    </source>
</evidence>
<name>A0A7X0T5C6_LISWE</name>
<accession>A0A7X0T5C6</accession>
<dbReference type="PANTHER" id="PTHR40658">
    <property type="match status" value="1"/>
</dbReference>
<organism evidence="1 2">
    <name type="scientific">Listeria welshimeri</name>
    <dbReference type="NCBI Taxonomy" id="1643"/>
    <lineage>
        <taxon>Bacteria</taxon>
        <taxon>Bacillati</taxon>
        <taxon>Bacillota</taxon>
        <taxon>Bacilli</taxon>
        <taxon>Bacillales</taxon>
        <taxon>Listeriaceae</taxon>
        <taxon>Listeria</taxon>
    </lineage>
</organism>
<dbReference type="InterPro" id="IPR012550">
    <property type="entry name" value="DUF1706"/>
</dbReference>
<reference evidence="1 2" key="1">
    <citation type="submission" date="2020-03" db="EMBL/GenBank/DDBJ databases">
        <title>Soil Listeria distribution.</title>
        <authorList>
            <person name="Liao J."/>
            <person name="Wiedmann M."/>
        </authorList>
    </citation>
    <scope>NUCLEOTIDE SEQUENCE [LARGE SCALE GENOMIC DNA]</scope>
    <source>
        <strain evidence="1 2">FSL L7-1829</strain>
    </source>
</reference>
<comment type="caution">
    <text evidence="1">The sequence shown here is derived from an EMBL/GenBank/DDBJ whole genome shotgun (WGS) entry which is preliminary data.</text>
</comment>
<proteinExistence type="predicted"/>